<sequence>MRRGDGAVFYCCSRRSDQVGKKLHGPGRAEQNSLGLARSGSRFSVAEAPAADPRKIQSSPLVANFETHQRNYSDHSPSQILRYVGDEQKQRSALQVAKESKSFDRESANDTVLPLPDELKNPSGPATEGHSLRSWLLKANMIANL</sequence>
<organism evidence="1 2">
    <name type="scientific">Zalaria obscura</name>
    <dbReference type="NCBI Taxonomy" id="2024903"/>
    <lineage>
        <taxon>Eukaryota</taxon>
        <taxon>Fungi</taxon>
        <taxon>Dikarya</taxon>
        <taxon>Ascomycota</taxon>
        <taxon>Pezizomycotina</taxon>
        <taxon>Dothideomycetes</taxon>
        <taxon>Dothideomycetidae</taxon>
        <taxon>Dothideales</taxon>
        <taxon>Zalariaceae</taxon>
        <taxon>Zalaria</taxon>
    </lineage>
</organism>
<gene>
    <name evidence="1" type="ORF">M8818_007343</name>
</gene>
<evidence type="ECO:0000313" key="1">
    <source>
        <dbReference type="EMBL" id="KAK8194156.1"/>
    </source>
</evidence>
<proteinExistence type="predicted"/>
<accession>A0ACC3S322</accession>
<comment type="caution">
    <text evidence="1">The sequence shown here is derived from an EMBL/GenBank/DDBJ whole genome shotgun (WGS) entry which is preliminary data.</text>
</comment>
<name>A0ACC3S322_9PEZI</name>
<reference evidence="1" key="1">
    <citation type="submission" date="2024-02" db="EMBL/GenBank/DDBJ databases">
        <title>Metagenome Assembled Genome of Zalaria obscura JY119.</title>
        <authorList>
            <person name="Vighnesh L."/>
            <person name="Jagadeeshwari U."/>
            <person name="Venkata Ramana C."/>
            <person name="Sasikala C."/>
        </authorList>
    </citation>
    <scope>NUCLEOTIDE SEQUENCE</scope>
    <source>
        <strain evidence="1">JY119</strain>
    </source>
</reference>
<dbReference type="EMBL" id="JAMKPW020000043">
    <property type="protein sequence ID" value="KAK8194156.1"/>
    <property type="molecule type" value="Genomic_DNA"/>
</dbReference>
<dbReference type="Proteomes" id="UP001320706">
    <property type="component" value="Unassembled WGS sequence"/>
</dbReference>
<evidence type="ECO:0000313" key="2">
    <source>
        <dbReference type="Proteomes" id="UP001320706"/>
    </source>
</evidence>
<protein>
    <submittedName>
        <fullName evidence="1">Uncharacterized protein</fullName>
    </submittedName>
</protein>
<keyword evidence="2" id="KW-1185">Reference proteome</keyword>